<evidence type="ECO:0000256" key="4">
    <source>
        <dbReference type="ARBA" id="ARBA00022801"/>
    </source>
</evidence>
<dbReference type="EMBL" id="JAEQBW010000001">
    <property type="protein sequence ID" value="MBK6264235.1"/>
    <property type="molecule type" value="Genomic_DNA"/>
</dbReference>
<evidence type="ECO:0000256" key="5">
    <source>
        <dbReference type="ARBA" id="ARBA00022989"/>
    </source>
</evidence>
<evidence type="ECO:0000256" key="7">
    <source>
        <dbReference type="SAM" id="Phobius"/>
    </source>
</evidence>
<feature type="transmembrane region" description="Helical" evidence="7">
    <location>
        <begin position="78"/>
        <end position="99"/>
    </location>
</feature>
<proteinExistence type="predicted"/>
<comment type="caution">
    <text evidence="9">The sequence shown here is derived from an EMBL/GenBank/DDBJ whole genome shotgun (WGS) entry which is preliminary data.</text>
</comment>
<dbReference type="InterPro" id="IPR000326">
    <property type="entry name" value="PAP2/HPO"/>
</dbReference>
<feature type="transmembrane region" description="Helical" evidence="7">
    <location>
        <begin position="128"/>
        <end position="149"/>
    </location>
</feature>
<feature type="transmembrane region" description="Helical" evidence="7">
    <location>
        <begin position="50"/>
        <end position="73"/>
    </location>
</feature>
<dbReference type="RefSeq" id="WP_201429905.1">
    <property type="nucleotide sequence ID" value="NZ_JAEQBW010000001.1"/>
</dbReference>
<dbReference type="PANTHER" id="PTHR14969:SF62">
    <property type="entry name" value="DECAPRENYLPHOSPHORYL-5-PHOSPHORIBOSE PHOSPHATASE RV3807C-RELATED"/>
    <property type="match status" value="1"/>
</dbReference>
<dbReference type="Proteomes" id="UP000611723">
    <property type="component" value="Unassembled WGS sequence"/>
</dbReference>
<dbReference type="AlphaFoldDB" id="A0A935C688"/>
<feature type="domain" description="Phosphatidic acid phosphatase type 2/haloperoxidase" evidence="8">
    <location>
        <begin position="78"/>
        <end position="195"/>
    </location>
</feature>
<feature type="transmembrane region" description="Helical" evidence="7">
    <location>
        <begin position="12"/>
        <end position="30"/>
    </location>
</feature>
<dbReference type="PANTHER" id="PTHR14969">
    <property type="entry name" value="SPHINGOSINE-1-PHOSPHATE PHOSPHOHYDROLASE"/>
    <property type="match status" value="1"/>
</dbReference>
<evidence type="ECO:0000256" key="3">
    <source>
        <dbReference type="ARBA" id="ARBA00022692"/>
    </source>
</evidence>
<dbReference type="Gene3D" id="1.20.144.10">
    <property type="entry name" value="Phosphatidic acid phosphatase type 2/haloperoxidase"/>
    <property type="match status" value="1"/>
</dbReference>
<evidence type="ECO:0000313" key="9">
    <source>
        <dbReference type="EMBL" id="MBK6264235.1"/>
    </source>
</evidence>
<sequence length="219" mass="25372">MESLKEKLQSPAFMMFVLYFFTALLLVIFLEKGTFLLWLNSRHNPFGNVFFRYVTHFGEGLVFVLVGIIFLFYRFYNLILLVMVGFFQYILVYLAKALIFNFPRPSIFYEGKEIVFNLVEGVKMEARYSFPSGHTATAFALATLLICLTRNKLLQVLYMLGAILVAISRIYLFQHFLVDTLVGALAGMFTAGLIWWYFTQKNPDLLYHKSSLQRGLLKS</sequence>
<keyword evidence="6 7" id="KW-0472">Membrane</keyword>
<evidence type="ECO:0000256" key="2">
    <source>
        <dbReference type="ARBA" id="ARBA00022475"/>
    </source>
</evidence>
<feature type="transmembrane region" description="Helical" evidence="7">
    <location>
        <begin position="180"/>
        <end position="198"/>
    </location>
</feature>
<keyword evidence="3 7" id="KW-0812">Transmembrane</keyword>
<keyword evidence="10" id="KW-1185">Reference proteome</keyword>
<keyword evidence="5 7" id="KW-1133">Transmembrane helix</keyword>
<keyword evidence="4" id="KW-0378">Hydrolase</keyword>
<evidence type="ECO:0000313" key="10">
    <source>
        <dbReference type="Proteomes" id="UP000611723"/>
    </source>
</evidence>
<reference evidence="9" key="1">
    <citation type="submission" date="2021-01" db="EMBL/GenBank/DDBJ databases">
        <title>Marivirga aurantiaca sp. nov., isolated from intertidal surface sediments.</title>
        <authorList>
            <person name="Zhang M."/>
        </authorList>
    </citation>
    <scope>NUCLEOTIDE SEQUENCE</scope>
    <source>
        <strain evidence="9">S37H4</strain>
    </source>
</reference>
<comment type="subcellular location">
    <subcellularLocation>
        <location evidence="1">Cell membrane</location>
        <topology evidence="1">Multi-pass membrane protein</topology>
    </subcellularLocation>
</comment>
<protein>
    <submittedName>
        <fullName evidence="9">Phosphatase PAP2 family protein</fullName>
    </submittedName>
</protein>
<feature type="transmembrane region" description="Helical" evidence="7">
    <location>
        <begin position="156"/>
        <end position="174"/>
    </location>
</feature>
<evidence type="ECO:0000259" key="8">
    <source>
        <dbReference type="SMART" id="SM00014"/>
    </source>
</evidence>
<dbReference type="GO" id="GO:0005886">
    <property type="term" value="C:plasma membrane"/>
    <property type="evidence" value="ECO:0007669"/>
    <property type="project" value="UniProtKB-SubCell"/>
</dbReference>
<accession>A0A935C688</accession>
<dbReference type="GO" id="GO:0016787">
    <property type="term" value="F:hydrolase activity"/>
    <property type="evidence" value="ECO:0007669"/>
    <property type="project" value="UniProtKB-KW"/>
</dbReference>
<dbReference type="Pfam" id="PF01569">
    <property type="entry name" value="PAP2"/>
    <property type="match status" value="1"/>
</dbReference>
<evidence type="ECO:0000256" key="1">
    <source>
        <dbReference type="ARBA" id="ARBA00004651"/>
    </source>
</evidence>
<dbReference type="SMART" id="SM00014">
    <property type="entry name" value="acidPPc"/>
    <property type="match status" value="1"/>
</dbReference>
<dbReference type="InterPro" id="IPR036938">
    <property type="entry name" value="PAP2/HPO_sf"/>
</dbReference>
<gene>
    <name evidence="9" type="ORF">JKA74_04240</name>
</gene>
<organism evidence="9 10">
    <name type="scientific">Marivirga aurantiaca</name>
    <dbReference type="NCBI Taxonomy" id="2802615"/>
    <lineage>
        <taxon>Bacteria</taxon>
        <taxon>Pseudomonadati</taxon>
        <taxon>Bacteroidota</taxon>
        <taxon>Cytophagia</taxon>
        <taxon>Cytophagales</taxon>
        <taxon>Marivirgaceae</taxon>
        <taxon>Marivirga</taxon>
    </lineage>
</organism>
<evidence type="ECO:0000256" key="6">
    <source>
        <dbReference type="ARBA" id="ARBA00023136"/>
    </source>
</evidence>
<keyword evidence="2" id="KW-1003">Cell membrane</keyword>
<dbReference type="SUPFAM" id="SSF48317">
    <property type="entry name" value="Acid phosphatase/Vanadium-dependent haloperoxidase"/>
    <property type="match status" value="1"/>
</dbReference>
<name>A0A935C688_9BACT</name>